<evidence type="ECO:0000313" key="3">
    <source>
        <dbReference type="Proteomes" id="UP000272400"/>
    </source>
</evidence>
<organism evidence="2 3">
    <name type="scientific">Actinocorallia herbida</name>
    <dbReference type="NCBI Taxonomy" id="58109"/>
    <lineage>
        <taxon>Bacteria</taxon>
        <taxon>Bacillati</taxon>
        <taxon>Actinomycetota</taxon>
        <taxon>Actinomycetes</taxon>
        <taxon>Streptosporangiales</taxon>
        <taxon>Thermomonosporaceae</taxon>
        <taxon>Actinocorallia</taxon>
    </lineage>
</organism>
<comment type="caution">
    <text evidence="2">The sequence shown here is derived from an EMBL/GenBank/DDBJ whole genome shotgun (WGS) entry which is preliminary data.</text>
</comment>
<dbReference type="GO" id="GO:0016787">
    <property type="term" value="F:hydrolase activity"/>
    <property type="evidence" value="ECO:0007669"/>
    <property type="project" value="UniProtKB-KW"/>
</dbReference>
<reference evidence="2 3" key="1">
    <citation type="submission" date="2018-11" db="EMBL/GenBank/DDBJ databases">
        <title>Sequencing the genomes of 1000 actinobacteria strains.</title>
        <authorList>
            <person name="Klenk H.-P."/>
        </authorList>
    </citation>
    <scope>NUCLEOTIDE SEQUENCE [LARGE SCALE GENOMIC DNA]</scope>
    <source>
        <strain evidence="2 3">DSM 44254</strain>
    </source>
</reference>
<dbReference type="PANTHER" id="PTHR48098:SF1">
    <property type="entry name" value="DIACYLGLYCEROL ACYLTRANSFERASE_MYCOLYLTRANSFERASE AG85A"/>
    <property type="match status" value="1"/>
</dbReference>
<gene>
    <name evidence="2" type="ORF">EDD29_3636</name>
</gene>
<dbReference type="SUPFAM" id="SSF53474">
    <property type="entry name" value="alpha/beta-Hydrolases"/>
    <property type="match status" value="1"/>
</dbReference>
<protein>
    <submittedName>
        <fullName evidence="2">S-formylglutathione hydrolase FrmB</fullName>
    </submittedName>
</protein>
<keyword evidence="2" id="KW-0378">Hydrolase</keyword>
<feature type="chain" id="PRO_5018143794" evidence="1">
    <location>
        <begin position="22"/>
        <end position="317"/>
    </location>
</feature>
<keyword evidence="1" id="KW-0732">Signal</keyword>
<keyword evidence="3" id="KW-1185">Reference proteome</keyword>
<dbReference type="PANTHER" id="PTHR48098">
    <property type="entry name" value="ENTEROCHELIN ESTERASE-RELATED"/>
    <property type="match status" value="1"/>
</dbReference>
<sequence length="317" mass="34544">MKRLLAVAVLLAALLPVPAAAAEATERWLGPRTVDLTWYSPNIGEEVVARVLLPRRWTRDAARTWPVVYAYQGGRDDYTSWTRETDLEELAEPWDVIVVTPTGGGNGSYTDWWNDGAGGTPRWETFHTEELPRLMRGYRAGSGRAAVGISSGGFGAMSYAARHPGLFRYAASFSGPTHPTLGGAPAILLTVNLLGFGPDAFRVFGLPGRDAANWRAHDPYLQAAALRGTGLYVASGTTGLNGPYTPDGAQWRPTQVSEVLIGRMNRAFVERLDGLGIPVTSHIYGDGWHAWPEWVPELHAAWPLMMRALSVPRPDSP</sequence>
<dbReference type="InterPro" id="IPR050583">
    <property type="entry name" value="Mycobacterial_A85_antigen"/>
</dbReference>
<dbReference type="Pfam" id="PF00756">
    <property type="entry name" value="Esterase"/>
    <property type="match status" value="1"/>
</dbReference>
<dbReference type="InterPro" id="IPR000801">
    <property type="entry name" value="Esterase-like"/>
</dbReference>
<feature type="signal peptide" evidence="1">
    <location>
        <begin position="1"/>
        <end position="21"/>
    </location>
</feature>
<dbReference type="GO" id="GO:0016747">
    <property type="term" value="F:acyltransferase activity, transferring groups other than amino-acyl groups"/>
    <property type="evidence" value="ECO:0007669"/>
    <property type="project" value="TreeGrafter"/>
</dbReference>
<dbReference type="Proteomes" id="UP000272400">
    <property type="component" value="Unassembled WGS sequence"/>
</dbReference>
<dbReference type="InterPro" id="IPR029058">
    <property type="entry name" value="AB_hydrolase_fold"/>
</dbReference>
<dbReference type="OrthoDB" id="4527292at2"/>
<name>A0A3N1CXU9_9ACTN</name>
<dbReference type="RefSeq" id="WP_123665510.1">
    <property type="nucleotide sequence ID" value="NZ_RJKE01000001.1"/>
</dbReference>
<dbReference type="AlphaFoldDB" id="A0A3N1CXU9"/>
<evidence type="ECO:0000256" key="1">
    <source>
        <dbReference type="SAM" id="SignalP"/>
    </source>
</evidence>
<evidence type="ECO:0000313" key="2">
    <source>
        <dbReference type="EMBL" id="ROO86075.1"/>
    </source>
</evidence>
<proteinExistence type="predicted"/>
<dbReference type="Gene3D" id="3.40.50.1820">
    <property type="entry name" value="alpha/beta hydrolase"/>
    <property type="match status" value="1"/>
</dbReference>
<dbReference type="EMBL" id="RJKE01000001">
    <property type="protein sequence ID" value="ROO86075.1"/>
    <property type="molecule type" value="Genomic_DNA"/>
</dbReference>
<accession>A0A3N1CXU9</accession>